<keyword evidence="7" id="KW-0028">Amino-acid biosynthesis</keyword>
<keyword evidence="10" id="KW-1185">Reference proteome</keyword>
<dbReference type="AlphaFoldDB" id="A0A699YST5"/>
<dbReference type="EMBL" id="BLLF01000550">
    <property type="protein sequence ID" value="GFH12880.1"/>
    <property type="molecule type" value="Genomic_DNA"/>
</dbReference>
<keyword evidence="6" id="KW-0170">Cobalt</keyword>
<dbReference type="UniPathway" id="UPA00053">
    <property type="reaction ID" value="UER00084"/>
</dbReference>
<proteinExistence type="inferred from homology"/>
<evidence type="ECO:0000256" key="1">
    <source>
        <dbReference type="ARBA" id="ARBA00004688"/>
    </source>
</evidence>
<protein>
    <recommendedName>
        <fullName evidence="7">Phospho-2-dehydro-3-deoxyheptonate aldolase</fullName>
        <ecNumber evidence="7">2.5.1.54</ecNumber>
    </recommendedName>
</protein>
<feature type="region of interest" description="Disordered" evidence="8">
    <location>
        <begin position="1"/>
        <end position="48"/>
    </location>
</feature>
<dbReference type="InterPro" id="IPR013785">
    <property type="entry name" value="Aldolase_TIM"/>
</dbReference>
<dbReference type="Gene3D" id="3.20.20.70">
    <property type="entry name" value="Aldolase class I"/>
    <property type="match status" value="1"/>
</dbReference>
<dbReference type="Proteomes" id="UP000485058">
    <property type="component" value="Unassembled WGS sequence"/>
</dbReference>
<evidence type="ECO:0000256" key="3">
    <source>
        <dbReference type="ARBA" id="ARBA00022679"/>
    </source>
</evidence>
<keyword evidence="7" id="KW-0150">Chloroplast</keyword>
<dbReference type="EC" id="2.5.1.54" evidence="7"/>
<feature type="binding site" evidence="6">
    <location>
        <position position="176"/>
    </location>
    <ligand>
        <name>phosphoenolpyruvate</name>
        <dbReference type="ChEBI" id="CHEBI:58702"/>
    </ligand>
</feature>
<feature type="binding site" evidence="6">
    <location>
        <position position="358"/>
    </location>
    <ligand>
        <name>phosphoenolpyruvate</name>
        <dbReference type="ChEBI" id="CHEBI:58702"/>
    </ligand>
</feature>
<evidence type="ECO:0000256" key="4">
    <source>
        <dbReference type="ARBA" id="ARBA00023141"/>
    </source>
</evidence>
<dbReference type="GO" id="GO:0009423">
    <property type="term" value="P:chorismate biosynthetic process"/>
    <property type="evidence" value="ECO:0007669"/>
    <property type="project" value="UniProtKB-UniPathway"/>
</dbReference>
<keyword evidence="3 7" id="KW-0808">Transferase</keyword>
<dbReference type="GO" id="GO:0003849">
    <property type="term" value="F:3-deoxy-7-phosphoheptulonate synthase activity"/>
    <property type="evidence" value="ECO:0007669"/>
    <property type="project" value="UniProtKB-EC"/>
</dbReference>
<evidence type="ECO:0000256" key="5">
    <source>
        <dbReference type="ARBA" id="ARBA00047508"/>
    </source>
</evidence>
<comment type="subcellular location">
    <subcellularLocation>
        <location evidence="7">Plastid</location>
        <location evidence="7">Chloroplast</location>
    </subcellularLocation>
</comment>
<dbReference type="InterPro" id="IPR002480">
    <property type="entry name" value="DAHP_synth_2"/>
</dbReference>
<comment type="catalytic activity">
    <reaction evidence="5 7">
        <text>D-erythrose 4-phosphate + phosphoenolpyruvate + H2O = 7-phospho-2-dehydro-3-deoxy-D-arabino-heptonate + phosphate</text>
        <dbReference type="Rhea" id="RHEA:14717"/>
        <dbReference type="ChEBI" id="CHEBI:15377"/>
        <dbReference type="ChEBI" id="CHEBI:16897"/>
        <dbReference type="ChEBI" id="CHEBI:43474"/>
        <dbReference type="ChEBI" id="CHEBI:58394"/>
        <dbReference type="ChEBI" id="CHEBI:58702"/>
        <dbReference type="EC" id="2.5.1.54"/>
    </reaction>
</comment>
<feature type="binding site" evidence="6">
    <location>
        <position position="389"/>
    </location>
    <ligand>
        <name>phosphoenolpyruvate</name>
        <dbReference type="ChEBI" id="CHEBI:58702"/>
    </ligand>
</feature>
<dbReference type="GO" id="GO:0008652">
    <property type="term" value="P:amino acid biosynthetic process"/>
    <property type="evidence" value="ECO:0007669"/>
    <property type="project" value="UniProtKB-KW"/>
</dbReference>
<keyword evidence="6" id="KW-0104">Cadmium</keyword>
<evidence type="ECO:0000256" key="2">
    <source>
        <dbReference type="ARBA" id="ARBA00008911"/>
    </source>
</evidence>
<evidence type="ECO:0000313" key="9">
    <source>
        <dbReference type="EMBL" id="GFH12880.1"/>
    </source>
</evidence>
<comment type="pathway">
    <text evidence="1 7">Metabolic intermediate biosynthesis; chorismate biosynthesis; chorismate from D-erythrose 4-phosphate and phosphoenolpyruvate: step 1/7.</text>
</comment>
<dbReference type="PANTHER" id="PTHR21337">
    <property type="entry name" value="PHOSPHO-2-DEHYDRO-3-DEOXYHEPTONATE ALDOLASE 1, 2"/>
    <property type="match status" value="1"/>
</dbReference>
<feature type="binding site" evidence="6">
    <location>
        <position position="492"/>
    </location>
    <ligand>
        <name>Mn(2+)</name>
        <dbReference type="ChEBI" id="CHEBI:29035"/>
    </ligand>
</feature>
<keyword evidence="4 7" id="KW-0057">Aromatic amino acid biosynthesis</keyword>
<feature type="binding site" evidence="6">
    <location>
        <position position="421"/>
    </location>
    <ligand>
        <name>Mn(2+)</name>
        <dbReference type="ChEBI" id="CHEBI:29035"/>
    </ligand>
</feature>
<feature type="non-terminal residue" evidence="9">
    <location>
        <position position="1"/>
    </location>
</feature>
<dbReference type="PANTHER" id="PTHR21337:SF0">
    <property type="entry name" value="PHOSPHO-2-DEHYDRO-3-DEOXYHEPTONATE ALDOLASE"/>
    <property type="match status" value="1"/>
</dbReference>
<keyword evidence="7" id="KW-0934">Plastid</keyword>
<organism evidence="9 10">
    <name type="scientific">Haematococcus lacustris</name>
    <name type="common">Green alga</name>
    <name type="synonym">Haematococcus pluvialis</name>
    <dbReference type="NCBI Taxonomy" id="44745"/>
    <lineage>
        <taxon>Eukaryota</taxon>
        <taxon>Viridiplantae</taxon>
        <taxon>Chlorophyta</taxon>
        <taxon>core chlorophytes</taxon>
        <taxon>Chlorophyceae</taxon>
        <taxon>CS clade</taxon>
        <taxon>Chlamydomonadales</taxon>
        <taxon>Haematococcaceae</taxon>
        <taxon>Haematococcus</taxon>
    </lineage>
</organism>
<evidence type="ECO:0000256" key="6">
    <source>
        <dbReference type="PIRSR" id="PIRSR602480-1"/>
    </source>
</evidence>
<dbReference type="Pfam" id="PF01474">
    <property type="entry name" value="DAHP_synth_2"/>
    <property type="match status" value="1"/>
</dbReference>
<feature type="binding site" evidence="6">
    <location>
        <position position="137"/>
    </location>
    <ligand>
        <name>Mn(2+)</name>
        <dbReference type="ChEBI" id="CHEBI:29035"/>
    </ligand>
</feature>
<sequence length="528" mass="57620">MEDAEKAEAAAQAKQAAKEAGEAALAAEHQTGKWFSAPSGADTPKTTGAVGKYLQLQGVSRAVEGPRVPPAQPAQAGWRNYQALQQPEYPDMQAVQKTTDDLAKMPPLIFAGECRTLQSRLAKAATGEAFLITGGDCAESFAQFSANRIRDFYRVLLQMSVVLAFGGGVPVVKLGRIAGQFAKPRTANTETIDGVTLPAYRGDIINGPEFTADARVPDPARLLQAYNQSAATLNLLRGFSYGGYGGLTRVSQWNLDFMANTQEGHAYMDLAKRVDEAIQFMIACGMDPSSPLMRETEFYTSHECLLLDYEQALTREDSTSHTWYDCSAHFLWCGERTRQLDNAHVEFMRGIQNPIGVKVSDKMDPRELVSLIATLNPDNVPGRLSVIVRMGAKKLREKLAGLVEAVRQAGQTVVWVCDPMHGNTETVLGFKTRRFDNIRSEIEAFFDVHDQLGSVPGGVHVEMTGDNVTECIGGGASISEEDLNSRYHTHCDPRLNAEQALEIAFYVAGRLRKRRTEAAAKAAKAALA</sequence>
<name>A0A699YST5_HAELA</name>
<feature type="binding site" evidence="6">
    <location>
        <begin position="335"/>
        <end position="336"/>
    </location>
    <ligand>
        <name>phosphoenolpyruvate</name>
        <dbReference type="ChEBI" id="CHEBI:58702"/>
    </ligand>
</feature>
<accession>A0A699YST5</accession>
<evidence type="ECO:0000313" key="10">
    <source>
        <dbReference type="Proteomes" id="UP000485058"/>
    </source>
</evidence>
<dbReference type="SUPFAM" id="SSF51569">
    <property type="entry name" value="Aldolase"/>
    <property type="match status" value="1"/>
</dbReference>
<keyword evidence="6" id="KW-0464">Manganese</keyword>
<evidence type="ECO:0000256" key="8">
    <source>
        <dbReference type="SAM" id="MobiDB-lite"/>
    </source>
</evidence>
<evidence type="ECO:0000256" key="7">
    <source>
        <dbReference type="RuleBase" id="RU363071"/>
    </source>
</evidence>
<reference evidence="9 10" key="1">
    <citation type="submission" date="2020-02" db="EMBL/GenBank/DDBJ databases">
        <title>Draft genome sequence of Haematococcus lacustris strain NIES-144.</title>
        <authorList>
            <person name="Morimoto D."/>
            <person name="Nakagawa S."/>
            <person name="Yoshida T."/>
            <person name="Sawayama S."/>
        </authorList>
    </citation>
    <scope>NUCLEOTIDE SEQUENCE [LARGE SCALE GENOMIC DNA]</scope>
    <source>
        <strain evidence="9 10">NIES-144</strain>
    </source>
</reference>
<comment type="similarity">
    <text evidence="2 7">Belongs to the class-II DAHP synthase family.</text>
</comment>
<feature type="binding site" evidence="6">
    <location>
        <position position="462"/>
    </location>
    <ligand>
        <name>Mn(2+)</name>
        <dbReference type="ChEBI" id="CHEBI:29035"/>
    </ligand>
</feature>
<keyword evidence="7" id="KW-0809">Transit peptide</keyword>
<gene>
    <name evidence="9" type="ORF">HaLaN_08649</name>
</gene>
<dbReference type="GO" id="GO:0009073">
    <property type="term" value="P:aromatic amino acid family biosynthetic process"/>
    <property type="evidence" value="ECO:0007669"/>
    <property type="project" value="UniProtKB-KW"/>
</dbReference>
<dbReference type="NCBIfam" id="TIGR01358">
    <property type="entry name" value="DAHP_synth_II"/>
    <property type="match status" value="1"/>
</dbReference>
<comment type="cofactor">
    <cofactor evidence="6">
        <name>Mn(2+)</name>
        <dbReference type="ChEBI" id="CHEBI:29035"/>
    </cofactor>
    <cofactor evidence="6">
        <name>Co(2+)</name>
        <dbReference type="ChEBI" id="CHEBI:48828"/>
    </cofactor>
    <cofactor evidence="6">
        <name>Cd(2+)</name>
        <dbReference type="ChEBI" id="CHEBI:48775"/>
    </cofactor>
    <text evidence="6">Binds 1 divalent cation per subunit. The enzyme is active with manganese, cobalt or cadmium ions.</text>
</comment>
<comment type="caution">
    <text evidence="9">The sequence shown here is derived from an EMBL/GenBank/DDBJ whole genome shotgun (WGS) entry which is preliminary data.</text>
</comment>
<dbReference type="GO" id="GO:0009507">
    <property type="term" value="C:chloroplast"/>
    <property type="evidence" value="ECO:0007669"/>
    <property type="project" value="UniProtKB-SubCell"/>
</dbReference>